<comment type="subcellular location">
    <subcellularLocation>
        <location evidence="1">Cell membrane</location>
    </subcellularLocation>
</comment>
<accession>A0A9X1QZJ4</accession>
<keyword evidence="4 5" id="KW-0472">Membrane</keyword>
<dbReference type="SUPFAM" id="SSF63825">
    <property type="entry name" value="YWTD domain"/>
    <property type="match status" value="1"/>
</dbReference>
<proteinExistence type="inferred from homology"/>
<reference evidence="6" key="1">
    <citation type="submission" date="2021-09" db="EMBL/GenBank/DDBJ databases">
        <title>Genome of Aequorivita sp. strain F47161.</title>
        <authorList>
            <person name="Wang Y."/>
        </authorList>
    </citation>
    <scope>NUCLEOTIDE SEQUENCE</scope>
    <source>
        <strain evidence="6">F47161</strain>
    </source>
</reference>
<name>A0A9X1QZJ4_9FLAO</name>
<comment type="caution">
    <text evidence="6">The sequence shown here is derived from an EMBL/GenBank/DDBJ whole genome shotgun (WGS) entry which is preliminary data.</text>
</comment>
<sequence length="291" mass="33110">MKENRIAFFIIVGVLAFVGILWYAFENPALNPRLEEETYTIIRKWDMPIALNEISAIRWIAEDKIACVQDEDGIIFIYNLNTNLVEKKINFGKSGDYEGLTTAFNNAYVMESSGRLYEVENYLSPNFETKNFQLPFSGKNNMESLVADTLKNRLLFTVKDKDPNSSNYKGIYAFNLDTKTTQSLPILKIPLDHSIFKSEDADDDVESTSNFYPSDMAIHPKTGSFYVLEGKNPQMLIMDSLGKPLRLHKLYKESFPQPEGITFAPEGTLYISNEGKNGTANILEVEFEKNN</sequence>
<comment type="similarity">
    <text evidence="2">Belongs to the YjiK family.</text>
</comment>
<evidence type="ECO:0000256" key="1">
    <source>
        <dbReference type="ARBA" id="ARBA00004236"/>
    </source>
</evidence>
<dbReference type="Pfam" id="PF06977">
    <property type="entry name" value="SdiA-regulated"/>
    <property type="match status" value="1"/>
</dbReference>
<protein>
    <submittedName>
        <fullName evidence="6">SdiA-regulated domain-containing protein</fullName>
    </submittedName>
</protein>
<dbReference type="Proteomes" id="UP001139461">
    <property type="component" value="Unassembled WGS sequence"/>
</dbReference>
<evidence type="ECO:0000256" key="2">
    <source>
        <dbReference type="ARBA" id="ARBA00009852"/>
    </source>
</evidence>
<dbReference type="AlphaFoldDB" id="A0A9X1QZJ4"/>
<organism evidence="6 7">
    <name type="scientific">Aequorivita vitellina</name>
    <dbReference type="NCBI Taxonomy" id="2874475"/>
    <lineage>
        <taxon>Bacteria</taxon>
        <taxon>Pseudomonadati</taxon>
        <taxon>Bacteroidota</taxon>
        <taxon>Flavobacteriia</taxon>
        <taxon>Flavobacteriales</taxon>
        <taxon>Flavobacteriaceae</taxon>
        <taxon>Aequorivita</taxon>
    </lineage>
</organism>
<evidence type="ECO:0000256" key="3">
    <source>
        <dbReference type="ARBA" id="ARBA00022475"/>
    </source>
</evidence>
<dbReference type="EMBL" id="JAIRBA010000038">
    <property type="protein sequence ID" value="MCG2420277.1"/>
    <property type="molecule type" value="Genomic_DNA"/>
</dbReference>
<evidence type="ECO:0000313" key="6">
    <source>
        <dbReference type="EMBL" id="MCG2420277.1"/>
    </source>
</evidence>
<feature type="transmembrane region" description="Helical" evidence="5">
    <location>
        <begin position="7"/>
        <end position="25"/>
    </location>
</feature>
<keyword evidence="5" id="KW-0812">Transmembrane</keyword>
<dbReference type="InterPro" id="IPR011042">
    <property type="entry name" value="6-blade_b-propeller_TolB-like"/>
</dbReference>
<keyword evidence="3" id="KW-1003">Cell membrane</keyword>
<evidence type="ECO:0000256" key="5">
    <source>
        <dbReference type="SAM" id="Phobius"/>
    </source>
</evidence>
<dbReference type="Gene3D" id="2.120.10.30">
    <property type="entry name" value="TolB, C-terminal domain"/>
    <property type="match status" value="1"/>
</dbReference>
<keyword evidence="5" id="KW-1133">Transmembrane helix</keyword>
<dbReference type="GO" id="GO:0005886">
    <property type="term" value="C:plasma membrane"/>
    <property type="evidence" value="ECO:0007669"/>
    <property type="project" value="UniProtKB-SubCell"/>
</dbReference>
<dbReference type="RefSeq" id="WP_237604055.1">
    <property type="nucleotide sequence ID" value="NZ_JAIRBA010000038.1"/>
</dbReference>
<keyword evidence="7" id="KW-1185">Reference proteome</keyword>
<dbReference type="InterPro" id="IPR009722">
    <property type="entry name" value="YjiK/CarP"/>
</dbReference>
<evidence type="ECO:0000256" key="4">
    <source>
        <dbReference type="ARBA" id="ARBA00023136"/>
    </source>
</evidence>
<gene>
    <name evidence="6" type="ORF">K8089_14715</name>
</gene>
<evidence type="ECO:0000313" key="7">
    <source>
        <dbReference type="Proteomes" id="UP001139461"/>
    </source>
</evidence>